<reference evidence="1 2" key="1">
    <citation type="journal article" date="2011" name="Mol. Biol. Evol.">
        <title>Comparative genomic analysis of fruiting body formation in Myxococcales.</title>
        <authorList>
            <person name="Huntley S."/>
            <person name="Hamann N."/>
            <person name="Wegener-Feldbrugge S."/>
            <person name="Treuner-Lange A."/>
            <person name="Kube M."/>
            <person name="Reinhardt R."/>
            <person name="Klages S."/>
            <person name="Muller R."/>
            <person name="Ronning C.M."/>
            <person name="Nierman W.C."/>
            <person name="Sogaard-Andersen L."/>
        </authorList>
    </citation>
    <scope>NUCLEOTIDE SEQUENCE [LARGE SCALE GENOMIC DNA]</scope>
    <source>
        <strain evidence="1 2">DW4/3-1</strain>
    </source>
</reference>
<keyword evidence="2" id="KW-1185">Reference proteome</keyword>
<dbReference type="EMBL" id="CP002271">
    <property type="protein sequence ID" value="ADO72554.1"/>
    <property type="molecule type" value="Genomic_DNA"/>
</dbReference>
<dbReference type="Proteomes" id="UP000001351">
    <property type="component" value="Chromosome"/>
</dbReference>
<evidence type="ECO:0000313" key="2">
    <source>
        <dbReference type="Proteomes" id="UP000001351"/>
    </source>
</evidence>
<gene>
    <name evidence="1" type="ordered locus">STAUR_4775</name>
</gene>
<dbReference type="KEGG" id="sur:STAUR_4775"/>
<dbReference type="STRING" id="378806.STAUR_4775"/>
<dbReference type="AlphaFoldDB" id="E3FCQ6"/>
<dbReference type="HOGENOM" id="CLU_1342594_0_0_7"/>
<accession>E3FCQ6</accession>
<proteinExistence type="predicted"/>
<sequence>MAQTQGARAAGEDTPKNAPLLIDLPLVEKFLEHLKREGRTERHRKNVRNYLAQWAAIKSFFSWLREEEATLTTAEDLTLALKVPPARPEKAMRDKGYSMHDVERFYTAIAGWESKKYSRKGTGRVTVDPEVGEAACLAEGLLGRQAQHPPERGVDELLRRRVGRAQYTQEGHEVLLPTVPGRQDDAPAGTRVDGPPLRAVGILS</sequence>
<evidence type="ECO:0000313" key="1">
    <source>
        <dbReference type="EMBL" id="ADO72554.1"/>
    </source>
</evidence>
<name>E3FCQ6_STIAD</name>
<organism evidence="1 2">
    <name type="scientific">Stigmatella aurantiaca (strain DW4/3-1)</name>
    <dbReference type="NCBI Taxonomy" id="378806"/>
    <lineage>
        <taxon>Bacteria</taxon>
        <taxon>Pseudomonadati</taxon>
        <taxon>Myxococcota</taxon>
        <taxon>Myxococcia</taxon>
        <taxon>Myxococcales</taxon>
        <taxon>Cystobacterineae</taxon>
        <taxon>Archangiaceae</taxon>
        <taxon>Stigmatella</taxon>
    </lineage>
</organism>
<protein>
    <submittedName>
        <fullName evidence="1">Phage integrase</fullName>
    </submittedName>
</protein>